<evidence type="ECO:0000313" key="2">
    <source>
        <dbReference type="Proteomes" id="UP000053586"/>
    </source>
</evidence>
<dbReference type="AlphaFoldDB" id="H5T8X0"/>
<reference evidence="1 2" key="2">
    <citation type="journal article" date="2017" name="Antonie Van Leeuwenhoek">
        <title>Rhizobium rhizosphaerae sp. nov., a novel species isolated from rice rhizosphere.</title>
        <authorList>
            <person name="Zhao J.J."/>
            <person name="Zhang J."/>
            <person name="Zhang R.J."/>
            <person name="Zhang C.W."/>
            <person name="Yin H.Q."/>
            <person name="Zhang X.X."/>
        </authorList>
    </citation>
    <scope>NUCLEOTIDE SEQUENCE [LARGE SCALE GENOMIC DNA]</scope>
    <source>
        <strain evidence="1 2">ACAM 611</strain>
    </source>
</reference>
<organism evidence="1 2">
    <name type="scientific">Glaciecola punicea ACAM 611</name>
    <dbReference type="NCBI Taxonomy" id="1121923"/>
    <lineage>
        <taxon>Bacteria</taxon>
        <taxon>Pseudomonadati</taxon>
        <taxon>Pseudomonadota</taxon>
        <taxon>Gammaproteobacteria</taxon>
        <taxon>Alteromonadales</taxon>
        <taxon>Alteromonadaceae</taxon>
        <taxon>Glaciecola</taxon>
    </lineage>
</organism>
<reference evidence="1 2" key="1">
    <citation type="journal article" date="2012" name="J. Bacteriol.">
        <title>Genome sequence of proteorhodopsin-containing sea ice bacterium Glaciecola punicea ACAM 611T.</title>
        <authorList>
            <person name="Qin Q.-L."/>
            <person name="Xie B.-B."/>
            <person name="Shu Y.-L."/>
            <person name="Rong J.-C."/>
            <person name="Zhao D.-L."/>
            <person name="Zhang X.-Y."/>
            <person name="Chen X.-L."/>
            <person name="Zhou B.-C."/>
            <person name="Zhanga Y.-Z."/>
        </authorList>
    </citation>
    <scope>NUCLEOTIDE SEQUENCE [LARGE SCALE GENOMIC DNA]</scope>
    <source>
        <strain evidence="1 2">ACAM 611</strain>
    </source>
</reference>
<comment type="caution">
    <text evidence="1">The sequence shown here is derived from an EMBL/GenBank/DDBJ whole genome shotgun (WGS) entry which is preliminary data.</text>
</comment>
<sequence>MLSFKGINKKRRLLNIDALYMAGVAGLEPTNDGIKTRCLTNLAIPQKS</sequence>
<dbReference type="EMBL" id="BAET01000007">
    <property type="protein sequence ID" value="GAB54747.1"/>
    <property type="molecule type" value="Genomic_DNA"/>
</dbReference>
<accession>H5T8X0</accession>
<gene>
    <name evidence="1" type="ORF">GPUN_0603</name>
</gene>
<dbReference type="Proteomes" id="UP000053586">
    <property type="component" value="Unassembled WGS sequence"/>
</dbReference>
<keyword evidence="2" id="KW-1185">Reference proteome</keyword>
<name>H5T8X0_9ALTE</name>
<proteinExistence type="predicted"/>
<protein>
    <submittedName>
        <fullName evidence="1">Uncharacterized protein</fullName>
    </submittedName>
</protein>
<evidence type="ECO:0000313" key="1">
    <source>
        <dbReference type="EMBL" id="GAB54747.1"/>
    </source>
</evidence>